<name>A0AAV4DEV8_9GAST</name>
<dbReference type="AlphaFoldDB" id="A0AAV4DEV8"/>
<gene>
    <name evidence="1" type="ORF">PoB_006919100</name>
</gene>
<organism evidence="1 2">
    <name type="scientific">Plakobranchus ocellatus</name>
    <dbReference type="NCBI Taxonomy" id="259542"/>
    <lineage>
        <taxon>Eukaryota</taxon>
        <taxon>Metazoa</taxon>
        <taxon>Spiralia</taxon>
        <taxon>Lophotrochozoa</taxon>
        <taxon>Mollusca</taxon>
        <taxon>Gastropoda</taxon>
        <taxon>Heterobranchia</taxon>
        <taxon>Euthyneura</taxon>
        <taxon>Panpulmonata</taxon>
        <taxon>Sacoglossa</taxon>
        <taxon>Placobranchoidea</taxon>
        <taxon>Plakobranchidae</taxon>
        <taxon>Plakobranchus</taxon>
    </lineage>
</organism>
<evidence type="ECO:0000313" key="2">
    <source>
        <dbReference type="Proteomes" id="UP000735302"/>
    </source>
</evidence>
<comment type="caution">
    <text evidence="1">The sequence shown here is derived from an EMBL/GenBank/DDBJ whole genome shotgun (WGS) entry which is preliminary data.</text>
</comment>
<dbReference type="EMBL" id="BLXT01007816">
    <property type="protein sequence ID" value="GFO42686.1"/>
    <property type="molecule type" value="Genomic_DNA"/>
</dbReference>
<keyword evidence="2" id="KW-1185">Reference proteome</keyword>
<evidence type="ECO:0000313" key="1">
    <source>
        <dbReference type="EMBL" id="GFO42686.1"/>
    </source>
</evidence>
<accession>A0AAV4DEV8</accession>
<dbReference type="Proteomes" id="UP000735302">
    <property type="component" value="Unassembled WGS sequence"/>
</dbReference>
<proteinExistence type="predicted"/>
<sequence length="79" mass="8503">MIIALASKVPSIPPSLSALVSEDRDRWRAPPNPLALTGLNLHNANNSPQAIARHLRFSIPCVRGYLPLLATSPLNSRPG</sequence>
<reference evidence="1 2" key="1">
    <citation type="journal article" date="2021" name="Elife">
        <title>Chloroplast acquisition without the gene transfer in kleptoplastic sea slugs, Plakobranchus ocellatus.</title>
        <authorList>
            <person name="Maeda T."/>
            <person name="Takahashi S."/>
            <person name="Yoshida T."/>
            <person name="Shimamura S."/>
            <person name="Takaki Y."/>
            <person name="Nagai Y."/>
            <person name="Toyoda A."/>
            <person name="Suzuki Y."/>
            <person name="Arimoto A."/>
            <person name="Ishii H."/>
            <person name="Satoh N."/>
            <person name="Nishiyama T."/>
            <person name="Hasebe M."/>
            <person name="Maruyama T."/>
            <person name="Minagawa J."/>
            <person name="Obokata J."/>
            <person name="Shigenobu S."/>
        </authorList>
    </citation>
    <scope>NUCLEOTIDE SEQUENCE [LARGE SCALE GENOMIC DNA]</scope>
</reference>
<protein>
    <submittedName>
        <fullName evidence="1">Uncharacterized protein</fullName>
    </submittedName>
</protein>